<dbReference type="InterPro" id="IPR036388">
    <property type="entry name" value="WH-like_DNA-bd_sf"/>
</dbReference>
<name>A0A521F4W2_SACCC</name>
<dbReference type="AlphaFoldDB" id="A0A521F4W2"/>
<dbReference type="GO" id="GO:0003887">
    <property type="term" value="F:DNA-directed DNA polymerase activity"/>
    <property type="evidence" value="ECO:0007669"/>
    <property type="project" value="InterPro"/>
</dbReference>
<protein>
    <submittedName>
        <fullName evidence="3">Initiator Replication protein</fullName>
    </submittedName>
</protein>
<evidence type="ECO:0000259" key="2">
    <source>
        <dbReference type="Pfam" id="PF01051"/>
    </source>
</evidence>
<dbReference type="InterPro" id="IPR000525">
    <property type="entry name" value="Initiator_Rep_WH1"/>
</dbReference>
<dbReference type="Pfam" id="PF21205">
    <property type="entry name" value="Rep3_C"/>
    <property type="match status" value="1"/>
</dbReference>
<evidence type="ECO:0000256" key="1">
    <source>
        <dbReference type="ARBA" id="ARBA00038283"/>
    </source>
</evidence>
<reference evidence="3 4" key="1">
    <citation type="submission" date="2017-05" db="EMBL/GenBank/DDBJ databases">
        <authorList>
            <person name="Varghese N."/>
            <person name="Submissions S."/>
        </authorList>
    </citation>
    <scope>NUCLEOTIDE SEQUENCE [LARGE SCALE GENOMIC DNA]</scope>
    <source>
        <strain evidence="3 4">DSM 27040</strain>
    </source>
</reference>
<dbReference type="Gene3D" id="1.10.10.10">
    <property type="entry name" value="Winged helix-like DNA-binding domain superfamily/Winged helix DNA-binding domain"/>
    <property type="match status" value="2"/>
</dbReference>
<dbReference type="Proteomes" id="UP000319040">
    <property type="component" value="Unassembled WGS sequence"/>
</dbReference>
<dbReference type="GO" id="GO:0006270">
    <property type="term" value="P:DNA replication initiation"/>
    <property type="evidence" value="ECO:0007669"/>
    <property type="project" value="InterPro"/>
</dbReference>
<gene>
    <name evidence="3" type="ORF">SAMN06265379_1141</name>
</gene>
<dbReference type="Pfam" id="PF01051">
    <property type="entry name" value="Rep3_N"/>
    <property type="match status" value="1"/>
</dbReference>
<evidence type="ECO:0000313" key="4">
    <source>
        <dbReference type="Proteomes" id="UP000319040"/>
    </source>
</evidence>
<sequence>MTKTLVLVINICNFDFKSYSNQYIVSENPSYNSFQFPNVLNKAVHNFESALSKRMFYVLMTKLKKSTELQIDFNQNLWIEVPTVLLKQQHHDALAKAADELQAAKFSFMDPKNERFNKITPFPVVQYQKRWGYVRIKVENEALQFLAQLTSGYIWIRLKSILSLNSKYSQRWYELFMSRKDFGEWKNVEIDYIKKIMQIEDSYKDNAGFLRRVVYEPIKEINNKTPLFIEYTPINNQKRPILGFDFTIQNQEAKGEAEIYAKIEKYYDELHKMQPHQIAQKMTNLIQEYGLPPKIYEEMMANVSLIDAVLEADVKIKAGHVNIETTKNRYMGGVIKNARRNVKNK</sequence>
<dbReference type="OrthoDB" id="925905at2"/>
<feature type="domain" description="Initiator Rep protein WH1" evidence="2">
    <location>
        <begin position="38"/>
        <end position="177"/>
    </location>
</feature>
<comment type="similarity">
    <text evidence="1">Belongs to the initiator RepB protein family.</text>
</comment>
<proteinExistence type="inferred from homology"/>
<dbReference type="RefSeq" id="WP_142534688.1">
    <property type="nucleotide sequence ID" value="NZ_FXTB01000014.1"/>
</dbReference>
<accession>A0A521F4W2</accession>
<dbReference type="InterPro" id="IPR036390">
    <property type="entry name" value="WH_DNA-bd_sf"/>
</dbReference>
<dbReference type="EMBL" id="FXTB01000014">
    <property type="protein sequence ID" value="SMO90671.1"/>
    <property type="molecule type" value="Genomic_DNA"/>
</dbReference>
<organism evidence="3 4">
    <name type="scientific">Saccharicrinis carchari</name>
    <dbReference type="NCBI Taxonomy" id="1168039"/>
    <lineage>
        <taxon>Bacteria</taxon>
        <taxon>Pseudomonadati</taxon>
        <taxon>Bacteroidota</taxon>
        <taxon>Bacteroidia</taxon>
        <taxon>Marinilabiliales</taxon>
        <taxon>Marinilabiliaceae</taxon>
        <taxon>Saccharicrinis</taxon>
    </lineage>
</organism>
<dbReference type="SUPFAM" id="SSF46785">
    <property type="entry name" value="Winged helix' DNA-binding domain"/>
    <property type="match status" value="2"/>
</dbReference>
<evidence type="ECO:0000313" key="3">
    <source>
        <dbReference type="EMBL" id="SMO90671.1"/>
    </source>
</evidence>
<keyword evidence="4" id="KW-1185">Reference proteome</keyword>